<dbReference type="InterPro" id="IPR021791">
    <property type="entry name" value="Phage_TAC_11"/>
</dbReference>
<sequence>MMEYSSGRRANRHRGEVEAVFDGERRILCLTLGALAELETAFGAEGLVDLGRRLSSGKLKARDLVIIVAAGLRGGGNIFEDDEVAGMCLDGGVAGYARLVSDLLKVTFNGGDTVSAEEAKSVPDPS</sequence>
<organism evidence="1 2">
    <name type="scientific">Martelella mediterranea</name>
    <dbReference type="NCBI Taxonomy" id="293089"/>
    <lineage>
        <taxon>Bacteria</taxon>
        <taxon>Pseudomonadati</taxon>
        <taxon>Pseudomonadota</taxon>
        <taxon>Alphaproteobacteria</taxon>
        <taxon>Hyphomicrobiales</taxon>
        <taxon>Aurantimonadaceae</taxon>
        <taxon>Martelella</taxon>
    </lineage>
</organism>
<proteinExistence type="predicted"/>
<name>A0A4R3NTB6_9HYPH</name>
<protein>
    <submittedName>
        <fullName evidence="1">Tail tube GTA-gp10-like protein</fullName>
    </submittedName>
</protein>
<comment type="caution">
    <text evidence="1">The sequence shown here is derived from an EMBL/GenBank/DDBJ whole genome shotgun (WGS) entry which is preliminary data.</text>
</comment>
<dbReference type="RefSeq" id="WP_132310245.1">
    <property type="nucleotide sequence ID" value="NZ_SMAR01000008.1"/>
</dbReference>
<gene>
    <name evidence="1" type="ORF">EDC90_1008121</name>
</gene>
<accession>A0A4R3NTB6</accession>
<dbReference type="Pfam" id="PF11836">
    <property type="entry name" value="Phage_TAC_11"/>
    <property type="match status" value="1"/>
</dbReference>
<evidence type="ECO:0000313" key="1">
    <source>
        <dbReference type="EMBL" id="TCT40981.1"/>
    </source>
</evidence>
<dbReference type="Proteomes" id="UP000295097">
    <property type="component" value="Unassembled WGS sequence"/>
</dbReference>
<dbReference type="EMBL" id="SMAR01000008">
    <property type="protein sequence ID" value="TCT40981.1"/>
    <property type="molecule type" value="Genomic_DNA"/>
</dbReference>
<dbReference type="AlphaFoldDB" id="A0A4R3NTB6"/>
<keyword evidence="2" id="KW-1185">Reference proteome</keyword>
<evidence type="ECO:0000313" key="2">
    <source>
        <dbReference type="Proteomes" id="UP000295097"/>
    </source>
</evidence>
<reference evidence="1 2" key="1">
    <citation type="submission" date="2019-03" db="EMBL/GenBank/DDBJ databases">
        <title>Freshwater and sediment microbial communities from various areas in North America, analyzing microbe dynamics in response to fracking.</title>
        <authorList>
            <person name="Lamendella R."/>
        </authorList>
    </citation>
    <scope>NUCLEOTIDE SEQUENCE [LARGE SCALE GENOMIC DNA]</scope>
    <source>
        <strain evidence="1 2">175.2</strain>
    </source>
</reference>
<dbReference type="OrthoDB" id="7206814at2"/>